<gene>
    <name evidence="1" type="ORF">LCGC14_1911270</name>
</gene>
<organism evidence="1">
    <name type="scientific">marine sediment metagenome</name>
    <dbReference type="NCBI Taxonomy" id="412755"/>
    <lineage>
        <taxon>unclassified sequences</taxon>
        <taxon>metagenomes</taxon>
        <taxon>ecological metagenomes</taxon>
    </lineage>
</organism>
<dbReference type="AlphaFoldDB" id="A0A0F9FTM3"/>
<protein>
    <submittedName>
        <fullName evidence="1">Uncharacterized protein</fullName>
    </submittedName>
</protein>
<name>A0A0F9FTM3_9ZZZZ</name>
<proteinExistence type="predicted"/>
<comment type="caution">
    <text evidence="1">The sequence shown here is derived from an EMBL/GenBank/DDBJ whole genome shotgun (WGS) entry which is preliminary data.</text>
</comment>
<feature type="non-terminal residue" evidence="1">
    <location>
        <position position="99"/>
    </location>
</feature>
<accession>A0A0F9FTM3</accession>
<reference evidence="1" key="1">
    <citation type="journal article" date="2015" name="Nature">
        <title>Complex archaea that bridge the gap between prokaryotes and eukaryotes.</title>
        <authorList>
            <person name="Spang A."/>
            <person name="Saw J.H."/>
            <person name="Jorgensen S.L."/>
            <person name="Zaremba-Niedzwiedzka K."/>
            <person name="Martijn J."/>
            <person name="Lind A.E."/>
            <person name="van Eijk R."/>
            <person name="Schleper C."/>
            <person name="Guy L."/>
            <person name="Ettema T.J."/>
        </authorList>
    </citation>
    <scope>NUCLEOTIDE SEQUENCE</scope>
</reference>
<evidence type="ECO:0000313" key="1">
    <source>
        <dbReference type="EMBL" id="KKL89784.1"/>
    </source>
</evidence>
<dbReference type="EMBL" id="LAZR01020190">
    <property type="protein sequence ID" value="KKL89784.1"/>
    <property type="molecule type" value="Genomic_DNA"/>
</dbReference>
<sequence length="99" mass="11406">MPDNRIDAAVASDLTNVVKDYSVDTQETDGVSEQKETIQTYEKWPQYLAYWKTIPEFKTAINSFATWVVGRGWTASNRDVVILDKITGWGEDNFQQILW</sequence>